<feature type="transmembrane region" description="Helical" evidence="9">
    <location>
        <begin position="194"/>
        <end position="215"/>
    </location>
</feature>
<evidence type="ECO:0000256" key="6">
    <source>
        <dbReference type="ARBA" id="ARBA00023136"/>
    </source>
</evidence>
<comment type="subcellular location">
    <subcellularLocation>
        <location evidence="1">Cell membrane</location>
        <topology evidence="1">Multi-pass membrane protein</topology>
    </subcellularLocation>
</comment>
<dbReference type="Gene3D" id="3.30.60.30">
    <property type="match status" value="1"/>
</dbReference>
<keyword evidence="4 9" id="KW-0812">Transmembrane</keyword>
<comment type="caution">
    <text evidence="11">The sequence shown here is derived from an EMBL/GenBank/DDBJ whole genome shotgun (WGS) entry which is preliminary data.</text>
</comment>
<dbReference type="PROSITE" id="PS51465">
    <property type="entry name" value="KAZAL_2"/>
    <property type="match status" value="1"/>
</dbReference>
<keyword evidence="5 9" id="KW-1133">Transmembrane helix</keyword>
<dbReference type="SMART" id="SM00280">
    <property type="entry name" value="KAZAL"/>
    <property type="match status" value="1"/>
</dbReference>
<feature type="transmembrane region" description="Helical" evidence="9">
    <location>
        <begin position="608"/>
        <end position="629"/>
    </location>
</feature>
<feature type="transmembrane region" description="Helical" evidence="9">
    <location>
        <begin position="315"/>
        <end position="339"/>
    </location>
</feature>
<dbReference type="InterPro" id="IPR036259">
    <property type="entry name" value="MFS_trans_sf"/>
</dbReference>
<keyword evidence="7" id="KW-1015">Disulfide bond</keyword>
<reference evidence="11 12" key="1">
    <citation type="journal article" date="2023" name="Sci. Data">
        <title>Genome assembly of the Korean intertidal mud-creeper Batillaria attramentaria.</title>
        <authorList>
            <person name="Patra A.K."/>
            <person name="Ho P.T."/>
            <person name="Jun S."/>
            <person name="Lee S.J."/>
            <person name="Kim Y."/>
            <person name="Won Y.J."/>
        </authorList>
    </citation>
    <scope>NUCLEOTIDE SEQUENCE [LARGE SCALE GENOMIC DNA]</scope>
    <source>
        <strain evidence="11">Wonlab-2016</strain>
    </source>
</reference>
<keyword evidence="3" id="KW-1003">Cell membrane</keyword>
<evidence type="ECO:0000313" key="12">
    <source>
        <dbReference type="Proteomes" id="UP001519460"/>
    </source>
</evidence>
<evidence type="ECO:0000256" key="1">
    <source>
        <dbReference type="ARBA" id="ARBA00004651"/>
    </source>
</evidence>
<keyword evidence="12" id="KW-1185">Reference proteome</keyword>
<accession>A0ABD0LSM3</accession>
<evidence type="ECO:0000256" key="2">
    <source>
        <dbReference type="ARBA" id="ARBA00009657"/>
    </source>
</evidence>
<feature type="domain" description="Kazal-like" evidence="10">
    <location>
        <begin position="402"/>
        <end position="453"/>
    </location>
</feature>
<evidence type="ECO:0000256" key="7">
    <source>
        <dbReference type="ARBA" id="ARBA00023157"/>
    </source>
</evidence>
<feature type="transmembrane region" description="Helical" evidence="9">
    <location>
        <begin position="564"/>
        <end position="588"/>
    </location>
</feature>
<evidence type="ECO:0000256" key="3">
    <source>
        <dbReference type="ARBA" id="ARBA00022475"/>
    </source>
</evidence>
<dbReference type="Gene3D" id="1.20.1250.20">
    <property type="entry name" value="MFS general substrate transporter like domains"/>
    <property type="match status" value="1"/>
</dbReference>
<feature type="transmembrane region" description="Helical" evidence="9">
    <location>
        <begin position="112"/>
        <end position="136"/>
    </location>
</feature>
<dbReference type="EMBL" id="JACVVK020000026">
    <property type="protein sequence ID" value="KAK7502290.1"/>
    <property type="molecule type" value="Genomic_DNA"/>
</dbReference>
<evidence type="ECO:0000259" key="10">
    <source>
        <dbReference type="PROSITE" id="PS51465"/>
    </source>
</evidence>
<dbReference type="Pfam" id="PF03137">
    <property type="entry name" value="OATP"/>
    <property type="match status" value="1"/>
</dbReference>
<dbReference type="PANTHER" id="PTHR11388:SF76">
    <property type="entry name" value="SOLUTE CARRIER ORGANIC ANION TRANSPORTER FAMILY MEMBER"/>
    <property type="match status" value="1"/>
</dbReference>
<evidence type="ECO:0000313" key="11">
    <source>
        <dbReference type="EMBL" id="KAK7502290.1"/>
    </source>
</evidence>
<dbReference type="InterPro" id="IPR002350">
    <property type="entry name" value="Kazal_dom"/>
</dbReference>
<evidence type="ECO:0000256" key="5">
    <source>
        <dbReference type="ARBA" id="ARBA00022989"/>
    </source>
</evidence>
<feature type="transmembrane region" description="Helical" evidence="9">
    <location>
        <begin position="281"/>
        <end position="303"/>
    </location>
</feature>
<evidence type="ECO:0000256" key="4">
    <source>
        <dbReference type="ARBA" id="ARBA00022692"/>
    </source>
</evidence>
<gene>
    <name evidence="11" type="ORF">BaRGS_00006243</name>
</gene>
<protein>
    <recommendedName>
        <fullName evidence="10">Kazal-like domain-containing protein</fullName>
    </recommendedName>
</protein>
<dbReference type="GO" id="GO:0005886">
    <property type="term" value="C:plasma membrane"/>
    <property type="evidence" value="ECO:0007669"/>
    <property type="project" value="UniProtKB-SubCell"/>
</dbReference>
<feature type="transmembrane region" description="Helical" evidence="9">
    <location>
        <begin position="41"/>
        <end position="58"/>
    </location>
</feature>
<dbReference type="PANTHER" id="PTHR11388">
    <property type="entry name" value="ORGANIC ANION TRANSPORTER"/>
    <property type="match status" value="1"/>
</dbReference>
<dbReference type="Pfam" id="PF07648">
    <property type="entry name" value="Kazal_2"/>
    <property type="match status" value="1"/>
</dbReference>
<dbReference type="AlphaFoldDB" id="A0ABD0LSM3"/>
<dbReference type="Proteomes" id="UP001519460">
    <property type="component" value="Unassembled WGS sequence"/>
</dbReference>
<proteinExistence type="inferred from homology"/>
<evidence type="ECO:0000256" key="8">
    <source>
        <dbReference type="SAM" id="MobiDB-lite"/>
    </source>
</evidence>
<dbReference type="SUPFAM" id="SSF103473">
    <property type="entry name" value="MFS general substrate transporter"/>
    <property type="match status" value="2"/>
</dbReference>
<evidence type="ECO:0000256" key="9">
    <source>
        <dbReference type="SAM" id="Phobius"/>
    </source>
</evidence>
<keyword evidence="6 9" id="KW-0472">Membrane</keyword>
<dbReference type="InterPro" id="IPR036058">
    <property type="entry name" value="Kazal_dom_sf"/>
</dbReference>
<feature type="transmembrane region" description="Helical" evidence="9">
    <location>
        <begin position="351"/>
        <end position="372"/>
    </location>
</feature>
<comment type="similarity">
    <text evidence="2">Belongs to the organo anion transporter (TC 2.A.60) family.</text>
</comment>
<dbReference type="SUPFAM" id="SSF100895">
    <property type="entry name" value="Kazal-type serine protease inhibitors"/>
    <property type="match status" value="1"/>
</dbReference>
<feature type="transmembrane region" description="Helical" evidence="9">
    <location>
        <begin position="517"/>
        <end position="543"/>
    </location>
</feature>
<name>A0ABD0LSM3_9CAEN</name>
<feature type="transmembrane region" description="Helical" evidence="9">
    <location>
        <begin position="148"/>
        <end position="174"/>
    </location>
</feature>
<sequence length="700" mass="75693">MSRYRFSSQEAGLIATSAHIGGLSAILFVSHFGAKSHKPRILAIGTLVCGIGSCFRAMPHFLGGPYNYGDTQNTLTAHSGQGDYPLCHYNRTEFKCPVQPVGRDRSSTSATIWLVIGQLLGGAGFSPMASLAPVIFEESMGGAHTPIFIAITNSVGAVGIACGYLLGALCLRVFVDIGREVHIDNRDPRWVGAWWLLFMVTFCLMTLDSILLFAFPSRIPSRESLCAILTPEQKADMEKSTLDYLDADEQEREQRQQRKPSVASRMTDIPKSVWKLLKIPAFVLLVLTGVVEVLLFSSISSFGTKLFEENFQLTATMAGLAMGGVATIGGAGGTLGGGILMRKLKQDPKTIARLCSISALVAGVASLSYVFYCQPPSLAGLQVPYTPRTYSHSTTFYPSPDGKLNSPCNSNCGCHLRTFSPVCGADGITYFSPCHAGCLGKENVTLQTFGNCNCIKMPSTSEVEDDHESGFHHYEQVYTGRAKYQQQQQSGSFDRSASYGGEVTRGRCGPVGPCSKFYIALPFMILGVVFRSFMVTPLSMLILRSVPVQDKAFGLGLEWLGLRLLGTIPGPILLGTIIDSACAVWQLSCRGSGQCWVYNLADLNLRLALYWAGTCILTAMLCFWASRFLSSEVMDSVPKAIALSATPPLRYVSDFSEDEKSDVYDNPHPSSPKAVSAKVPSTPAASPKSQQGIYENVPAS</sequence>
<feature type="region of interest" description="Disordered" evidence="8">
    <location>
        <begin position="659"/>
        <end position="700"/>
    </location>
</feature>
<dbReference type="InterPro" id="IPR004156">
    <property type="entry name" value="OATP"/>
</dbReference>
<feature type="transmembrane region" description="Helical" evidence="9">
    <location>
        <begin position="12"/>
        <end position="29"/>
    </location>
</feature>
<dbReference type="CDD" id="cd17336">
    <property type="entry name" value="MFS_SLCO_OATP"/>
    <property type="match status" value="1"/>
</dbReference>
<organism evidence="11 12">
    <name type="scientific">Batillaria attramentaria</name>
    <dbReference type="NCBI Taxonomy" id="370345"/>
    <lineage>
        <taxon>Eukaryota</taxon>
        <taxon>Metazoa</taxon>
        <taxon>Spiralia</taxon>
        <taxon>Lophotrochozoa</taxon>
        <taxon>Mollusca</taxon>
        <taxon>Gastropoda</taxon>
        <taxon>Caenogastropoda</taxon>
        <taxon>Sorbeoconcha</taxon>
        <taxon>Cerithioidea</taxon>
        <taxon>Batillariidae</taxon>
        <taxon>Batillaria</taxon>
    </lineage>
</organism>
<feature type="compositionally biased region" description="Polar residues" evidence="8">
    <location>
        <begin position="683"/>
        <end position="700"/>
    </location>
</feature>